<evidence type="ECO:0000313" key="3">
    <source>
        <dbReference type="Proteomes" id="UP000095003"/>
    </source>
</evidence>
<dbReference type="EMBL" id="MCGI01000008">
    <property type="protein sequence ID" value="ODM02852.1"/>
    <property type="molecule type" value="Genomic_DNA"/>
</dbReference>
<sequence length="182" mass="22075">MYKCRLVYDEWKCMKSKEQKGKFIKTEDFVGYIGDLRIHEVSEKQIWKYRDKDIIVCDNQYRWLSIMPKDDFYCITVMMNQLNEIQVCYIDMIESQGIDEDGIPYFIDLYLDLVVYPTGEVIVDDRDELEEAFNQKEISDEQYERAIKTAQKLQHDMLNDYCMFEKRILELRTLLDIKEYLF</sequence>
<dbReference type="PANTHER" id="PTHR41271">
    <property type="entry name" value="DUF402 DOMAIN-CONTAINING PROTEIN"/>
    <property type="match status" value="1"/>
</dbReference>
<dbReference type="AlphaFoldDB" id="A0A1E3A264"/>
<dbReference type="InterPro" id="IPR007295">
    <property type="entry name" value="DUF402"/>
</dbReference>
<dbReference type="Pfam" id="PF04167">
    <property type="entry name" value="DUF402"/>
    <property type="match status" value="1"/>
</dbReference>
<dbReference type="RefSeq" id="WP_069159402.1">
    <property type="nucleotide sequence ID" value="NZ_DBFYTC010000026.1"/>
</dbReference>
<accession>A0A1E3A264</accession>
<dbReference type="Proteomes" id="UP000095003">
    <property type="component" value="Unassembled WGS sequence"/>
</dbReference>
<dbReference type="SUPFAM" id="SSF159234">
    <property type="entry name" value="FomD-like"/>
    <property type="match status" value="1"/>
</dbReference>
<feature type="domain" description="DUF402" evidence="1">
    <location>
        <begin position="23"/>
        <end position="157"/>
    </location>
</feature>
<dbReference type="Gene3D" id="2.40.380.10">
    <property type="entry name" value="FomD-like"/>
    <property type="match status" value="1"/>
</dbReference>
<name>A0A1E3A264_9FIRM</name>
<reference evidence="2 3" key="1">
    <citation type="submission" date="2016-07" db="EMBL/GenBank/DDBJ databases">
        <title>Characterization of isolates of Eisenbergiella tayi derived from blood cultures, using whole genome sequencing.</title>
        <authorList>
            <person name="Burdz T."/>
            <person name="Wiebe D."/>
            <person name="Huynh C."/>
            <person name="Bernard K."/>
        </authorList>
    </citation>
    <scope>NUCLEOTIDE SEQUENCE [LARGE SCALE GENOMIC DNA]</scope>
    <source>
        <strain evidence="2 3">NML 120489</strain>
    </source>
</reference>
<dbReference type="PANTHER" id="PTHR41271:SF1">
    <property type="entry name" value="DUF402 DOMAIN-CONTAINING PROTEIN"/>
    <property type="match status" value="1"/>
</dbReference>
<dbReference type="InterPro" id="IPR035930">
    <property type="entry name" value="FomD-like_sf"/>
</dbReference>
<comment type="caution">
    <text evidence="2">The sequence shown here is derived from an EMBL/GenBank/DDBJ whole genome shotgun (WGS) entry which is preliminary data.</text>
</comment>
<dbReference type="GeneID" id="93304615"/>
<dbReference type="PATRIC" id="fig|1432052.3.peg.6725"/>
<gene>
    <name evidence="2" type="ORF">BEH84_06083</name>
</gene>
<evidence type="ECO:0000313" key="2">
    <source>
        <dbReference type="EMBL" id="ODM02852.1"/>
    </source>
</evidence>
<proteinExistence type="predicted"/>
<protein>
    <recommendedName>
        <fullName evidence="1">DUF402 domain-containing protein</fullName>
    </recommendedName>
</protein>
<evidence type="ECO:0000259" key="1">
    <source>
        <dbReference type="Pfam" id="PF04167"/>
    </source>
</evidence>
<organism evidence="2 3">
    <name type="scientific">Eisenbergiella tayi</name>
    <dbReference type="NCBI Taxonomy" id="1432052"/>
    <lineage>
        <taxon>Bacteria</taxon>
        <taxon>Bacillati</taxon>
        <taxon>Bacillota</taxon>
        <taxon>Clostridia</taxon>
        <taxon>Lachnospirales</taxon>
        <taxon>Lachnospiraceae</taxon>
        <taxon>Eisenbergiella</taxon>
    </lineage>
</organism>